<gene>
    <name evidence="3" type="ORF">IFM89_005303</name>
</gene>
<organism evidence="3 4">
    <name type="scientific">Coptis chinensis</name>
    <dbReference type="NCBI Taxonomy" id="261450"/>
    <lineage>
        <taxon>Eukaryota</taxon>
        <taxon>Viridiplantae</taxon>
        <taxon>Streptophyta</taxon>
        <taxon>Embryophyta</taxon>
        <taxon>Tracheophyta</taxon>
        <taxon>Spermatophyta</taxon>
        <taxon>Magnoliopsida</taxon>
        <taxon>Ranunculales</taxon>
        <taxon>Ranunculaceae</taxon>
        <taxon>Coptidoideae</taxon>
        <taxon>Coptis</taxon>
    </lineage>
</organism>
<sequence>MLPLLSLTCLLANKARAVKAGIVTPLFQLLTGRNLGMIDEALSLFLLLTSHLEGQNEIGQQSFIETLVQLIKDGTPNNKECAVSVLLELGSNNSSFVLAALQYGIFDHLIEVARSGTNRTQRKSNSLLNLISK</sequence>
<dbReference type="PANTHER" id="PTHR23315:SF49">
    <property type="entry name" value="RING-TYPE E3 UBIQUITIN TRANSFERASE"/>
    <property type="match status" value="1"/>
</dbReference>
<evidence type="ECO:0000256" key="1">
    <source>
        <dbReference type="ARBA" id="ARBA00022786"/>
    </source>
</evidence>
<dbReference type="EMBL" id="JADFTS010000007">
    <property type="protein sequence ID" value="KAF9595817.1"/>
    <property type="molecule type" value="Genomic_DNA"/>
</dbReference>
<dbReference type="OrthoDB" id="7537227at2759"/>
<comment type="caution">
    <text evidence="3">The sequence shown here is derived from an EMBL/GenBank/DDBJ whole genome shotgun (WGS) entry which is preliminary data.</text>
</comment>
<feature type="signal peptide" evidence="2">
    <location>
        <begin position="1"/>
        <end position="17"/>
    </location>
</feature>
<dbReference type="SUPFAM" id="SSF48371">
    <property type="entry name" value="ARM repeat"/>
    <property type="match status" value="1"/>
</dbReference>
<proteinExistence type="predicted"/>
<evidence type="ECO:0000313" key="4">
    <source>
        <dbReference type="Proteomes" id="UP000631114"/>
    </source>
</evidence>
<evidence type="ECO:0000256" key="2">
    <source>
        <dbReference type="SAM" id="SignalP"/>
    </source>
</evidence>
<name>A0A835HCP0_9MAGN</name>
<feature type="chain" id="PRO_5032637107" evidence="2">
    <location>
        <begin position="18"/>
        <end position="133"/>
    </location>
</feature>
<protein>
    <submittedName>
        <fullName evidence="3">Uncharacterized protein</fullName>
    </submittedName>
</protein>
<dbReference type="Proteomes" id="UP000631114">
    <property type="component" value="Unassembled WGS sequence"/>
</dbReference>
<evidence type="ECO:0000313" key="3">
    <source>
        <dbReference type="EMBL" id="KAF9595817.1"/>
    </source>
</evidence>
<dbReference type="Gene3D" id="1.25.10.10">
    <property type="entry name" value="Leucine-rich Repeat Variant"/>
    <property type="match status" value="1"/>
</dbReference>
<dbReference type="AlphaFoldDB" id="A0A835HCP0"/>
<accession>A0A835HCP0</accession>
<keyword evidence="4" id="KW-1185">Reference proteome</keyword>
<dbReference type="PANTHER" id="PTHR23315">
    <property type="entry name" value="U BOX DOMAIN-CONTAINING"/>
    <property type="match status" value="1"/>
</dbReference>
<reference evidence="3 4" key="1">
    <citation type="submission" date="2020-10" db="EMBL/GenBank/DDBJ databases">
        <title>The Coptis chinensis genome and diversification of protoberbering-type alkaloids.</title>
        <authorList>
            <person name="Wang B."/>
            <person name="Shu S."/>
            <person name="Song C."/>
            <person name="Liu Y."/>
        </authorList>
    </citation>
    <scope>NUCLEOTIDE SEQUENCE [LARGE SCALE GENOMIC DNA]</scope>
    <source>
        <strain evidence="3">HL-2020</strain>
        <tissue evidence="3">Leaf</tissue>
    </source>
</reference>
<keyword evidence="1" id="KW-0833">Ubl conjugation pathway</keyword>
<dbReference type="InterPro" id="IPR016024">
    <property type="entry name" value="ARM-type_fold"/>
</dbReference>
<dbReference type="InterPro" id="IPR011989">
    <property type="entry name" value="ARM-like"/>
</dbReference>
<keyword evidence="2" id="KW-0732">Signal</keyword>